<evidence type="ECO:0000256" key="1">
    <source>
        <dbReference type="SAM" id="MobiDB-lite"/>
    </source>
</evidence>
<keyword evidence="3" id="KW-1185">Reference proteome</keyword>
<dbReference type="AlphaFoldDB" id="A0A2W2BBK4"/>
<gene>
    <name evidence="2" type="ORF">DN068_20195</name>
</gene>
<protein>
    <submittedName>
        <fullName evidence="2">Uncharacterized protein</fullName>
    </submittedName>
</protein>
<sequence>MNGYFPRDQDGNPLVVDSGNDDGSITIGYIQDKKRKAIKVWEKTDPARTAQYAAAADILGRSPSRFFIPYKFREKALLLEQQQLDILITDWINHDSLKDYISRCLGRPERLLIIADAYARMQMELQQTLDQYYFGPESIIVTSDAQLLIGDYKFREANHSGNKSGFRYDGYASTLCTYISIKAFSEKPHLWDRYLLSTRDELLFNRVDLADVKHSAIYLSLKGTSVEIDGLLEMLVNYCDNEIKTDWLSVAATRHTTKQPSSSNQKIASPPREMELAAAIIESTPVCAPADKKLIVLTDPSLEEPLSFSATEFKPADTSNPVDHPTAETSSIPIISTKRESDKTIIVLTDPSLDEPLPLSITELNQADARNATDHQIPEISSVTVDSNKTEPDKKIFTITDSSFEEPLLLGWQEELQSRKKQKLIEIPIAAPQPDVAQRTKSKQKRKHKKNIRLNLNLYKVAACAVLVVVGGYFLKDKFFGDHIAVTEQNAVVANIQGAVLETPVSKTPQTSQKPNVTKKITDTIKHTSLSVGKKVQVLPAQQMVAKSSSKQERNEVRSHKEVPELSASAYVAPNQRRSGQYYISKTPQ</sequence>
<feature type="compositionally biased region" description="Polar residues" evidence="1">
    <location>
        <begin position="576"/>
        <end position="589"/>
    </location>
</feature>
<dbReference type="Proteomes" id="UP000248745">
    <property type="component" value="Unassembled WGS sequence"/>
</dbReference>
<name>A0A2W2BBK4_9BACT</name>
<organism evidence="2 3">
    <name type="scientific">Taibaiella soli</name>
    <dbReference type="NCBI Taxonomy" id="1649169"/>
    <lineage>
        <taxon>Bacteria</taxon>
        <taxon>Pseudomonadati</taxon>
        <taxon>Bacteroidota</taxon>
        <taxon>Chitinophagia</taxon>
        <taxon>Chitinophagales</taxon>
        <taxon>Chitinophagaceae</taxon>
        <taxon>Taibaiella</taxon>
    </lineage>
</organism>
<proteinExistence type="predicted"/>
<dbReference type="EMBL" id="QKTW01000027">
    <property type="protein sequence ID" value="PZF71026.1"/>
    <property type="molecule type" value="Genomic_DNA"/>
</dbReference>
<evidence type="ECO:0000313" key="3">
    <source>
        <dbReference type="Proteomes" id="UP000248745"/>
    </source>
</evidence>
<feature type="region of interest" description="Disordered" evidence="1">
    <location>
        <begin position="544"/>
        <end position="589"/>
    </location>
</feature>
<accession>A0A2W2BBK4</accession>
<evidence type="ECO:0000313" key="2">
    <source>
        <dbReference type="EMBL" id="PZF71026.1"/>
    </source>
</evidence>
<comment type="caution">
    <text evidence="2">The sequence shown here is derived from an EMBL/GenBank/DDBJ whole genome shotgun (WGS) entry which is preliminary data.</text>
</comment>
<reference evidence="2 3" key="1">
    <citation type="submission" date="2018-06" db="EMBL/GenBank/DDBJ databases">
        <title>Mucibacter soli gen. nov., sp. nov., a new member of the family Chitinophagaceae producing mucin.</title>
        <authorList>
            <person name="Kim M.-K."/>
            <person name="Park S."/>
            <person name="Kim T.-S."/>
            <person name="Joung Y."/>
            <person name="Han J.-H."/>
            <person name="Kim S.B."/>
        </authorList>
    </citation>
    <scope>NUCLEOTIDE SEQUENCE [LARGE SCALE GENOMIC DNA]</scope>
    <source>
        <strain evidence="2 3">R1-15</strain>
    </source>
</reference>
<feature type="compositionally biased region" description="Basic and acidic residues" evidence="1">
    <location>
        <begin position="550"/>
        <end position="564"/>
    </location>
</feature>